<evidence type="ECO:0000256" key="1">
    <source>
        <dbReference type="ARBA" id="ARBA00004123"/>
    </source>
</evidence>
<dbReference type="GO" id="GO:0043565">
    <property type="term" value="F:sequence-specific DNA binding"/>
    <property type="evidence" value="ECO:0007669"/>
    <property type="project" value="InterPro"/>
</dbReference>
<reference evidence="7" key="2">
    <citation type="submission" date="2018-04" db="EMBL/GenBank/DDBJ databases">
        <title>OnivRS2 (Oryza nivara Reference Sequence Version 2).</title>
        <authorList>
            <person name="Zhang J."/>
            <person name="Kudrna D."/>
            <person name="Lee S."/>
            <person name="Talag J."/>
            <person name="Rajasekar S."/>
            <person name="Welchert J."/>
            <person name="Hsing Y.-I."/>
            <person name="Wing R.A."/>
        </authorList>
    </citation>
    <scope>NUCLEOTIDE SEQUENCE [LARGE SCALE GENOMIC DNA]</scope>
    <source>
        <strain evidence="7">SL10</strain>
    </source>
</reference>
<dbReference type="HOGENOM" id="CLU_091506_0_0_1"/>
<dbReference type="STRING" id="4536.A0A0E0IFW6"/>
<evidence type="ECO:0000256" key="5">
    <source>
        <dbReference type="ARBA" id="ARBA00023242"/>
    </source>
</evidence>
<dbReference type="PANTHER" id="PTHR45693:SF1">
    <property type="entry name" value="TRANSCRIPTION FACTOR PERIANTHIA"/>
    <property type="match status" value="1"/>
</dbReference>
<keyword evidence="5" id="KW-0539">Nucleus</keyword>
<dbReference type="eggNOG" id="ENOG502QWDU">
    <property type="taxonomic scope" value="Eukaryota"/>
</dbReference>
<evidence type="ECO:0000313" key="8">
    <source>
        <dbReference type="Proteomes" id="UP000006591"/>
    </source>
</evidence>
<organism evidence="7">
    <name type="scientific">Oryza nivara</name>
    <name type="common">Indian wild rice</name>
    <name type="synonym">Oryza sativa f. spontanea</name>
    <dbReference type="NCBI Taxonomy" id="4536"/>
    <lineage>
        <taxon>Eukaryota</taxon>
        <taxon>Viridiplantae</taxon>
        <taxon>Streptophyta</taxon>
        <taxon>Embryophyta</taxon>
        <taxon>Tracheophyta</taxon>
        <taxon>Spermatophyta</taxon>
        <taxon>Magnoliopsida</taxon>
        <taxon>Liliopsida</taxon>
        <taxon>Poales</taxon>
        <taxon>Poaceae</taxon>
        <taxon>BOP clade</taxon>
        <taxon>Oryzoideae</taxon>
        <taxon>Oryzeae</taxon>
        <taxon>Oryzinae</taxon>
        <taxon>Oryza</taxon>
    </lineage>
</organism>
<dbReference type="InterPro" id="IPR025422">
    <property type="entry name" value="TGA_domain"/>
</dbReference>
<dbReference type="PANTHER" id="PTHR45693">
    <property type="entry name" value="TRANSCRIPTION FACTOR TGA9"/>
    <property type="match status" value="1"/>
</dbReference>
<keyword evidence="2" id="KW-0805">Transcription regulation</keyword>
<sequence length="170" mass="18507">MARLPLVPCGDVADADEETALLAADARVARRRPHPDDVVNGGGGANALMSEDELRVLVDAVMMHYDQVLESHLELLTDQQLMGICNLQQSSQQAEDALSQGMETLQQTLGDTLASAATTVVVDNVTNYMGQMAIAMAMLTTLENFLKLRSNINGELNCLLPWRDAMIFFV</sequence>
<feature type="domain" description="DOG1" evidence="6">
    <location>
        <begin position="1"/>
        <end position="170"/>
    </location>
</feature>
<dbReference type="Proteomes" id="UP000006591">
    <property type="component" value="Chromosome 8"/>
</dbReference>
<evidence type="ECO:0000259" key="6">
    <source>
        <dbReference type="PROSITE" id="PS51806"/>
    </source>
</evidence>
<comment type="subcellular location">
    <subcellularLocation>
        <location evidence="1">Nucleus</location>
    </subcellularLocation>
</comment>
<evidence type="ECO:0000256" key="4">
    <source>
        <dbReference type="ARBA" id="ARBA00023163"/>
    </source>
</evidence>
<keyword evidence="4" id="KW-0804">Transcription</keyword>
<proteinExistence type="predicted"/>
<dbReference type="Gramene" id="ONIVA08G26880.1">
    <property type="protein sequence ID" value="ONIVA08G26880.1"/>
    <property type="gene ID" value="ONIVA08G26880"/>
</dbReference>
<name>A0A0E0IFW6_ORYNI</name>
<evidence type="ECO:0000256" key="3">
    <source>
        <dbReference type="ARBA" id="ARBA00023125"/>
    </source>
</evidence>
<keyword evidence="8" id="KW-1185">Reference proteome</keyword>
<dbReference type="GO" id="GO:0005634">
    <property type="term" value="C:nucleus"/>
    <property type="evidence" value="ECO:0007669"/>
    <property type="project" value="UniProtKB-SubCell"/>
</dbReference>
<protein>
    <recommendedName>
        <fullName evidence="6">DOG1 domain-containing protein</fullName>
    </recommendedName>
</protein>
<dbReference type="PROSITE" id="PS51806">
    <property type="entry name" value="DOG1"/>
    <property type="match status" value="1"/>
</dbReference>
<evidence type="ECO:0000256" key="2">
    <source>
        <dbReference type="ARBA" id="ARBA00023015"/>
    </source>
</evidence>
<dbReference type="GO" id="GO:0006351">
    <property type="term" value="P:DNA-templated transcription"/>
    <property type="evidence" value="ECO:0007669"/>
    <property type="project" value="InterPro"/>
</dbReference>
<accession>A0A0E0IFW6</accession>
<keyword evidence="3" id="KW-0238">DNA-binding</keyword>
<dbReference type="AlphaFoldDB" id="A0A0E0IFW6"/>
<reference evidence="7" key="1">
    <citation type="submission" date="2015-04" db="UniProtKB">
        <authorList>
            <consortium name="EnsemblPlants"/>
        </authorList>
    </citation>
    <scope>IDENTIFICATION</scope>
    <source>
        <strain evidence="7">SL10</strain>
    </source>
</reference>
<dbReference type="EnsemblPlants" id="ONIVA08G26880.1">
    <property type="protein sequence ID" value="ONIVA08G26880.1"/>
    <property type="gene ID" value="ONIVA08G26880"/>
</dbReference>
<evidence type="ECO:0000313" key="7">
    <source>
        <dbReference type="EnsemblPlants" id="ONIVA08G26880.1"/>
    </source>
</evidence>